<dbReference type="STRING" id="1206466.K0KE85"/>
<dbReference type="EMBL" id="CAIF01000078">
    <property type="protein sequence ID" value="CCH43420.1"/>
    <property type="molecule type" value="Genomic_DNA"/>
</dbReference>
<dbReference type="AlphaFoldDB" id="K0KE85"/>
<name>K0KE85_WICCF</name>
<proteinExistence type="predicted"/>
<dbReference type="PANTHER" id="PTHR15492">
    <property type="entry name" value="CYCLIN D1-BINDING PROTEIN 1"/>
    <property type="match status" value="1"/>
</dbReference>
<accession>K0KE85</accession>
<evidence type="ECO:0000313" key="3">
    <source>
        <dbReference type="Proteomes" id="UP000009328"/>
    </source>
</evidence>
<sequence length="348" mass="39932">MSTSEVIYNEEDLRKLITSFRESLELYLKALSSKESIDKIESSNVEDPSKEIIKISDLLFAHATKLGIVFKPKVSFNAAYKQLSETSSLFLFLLSLIPQIDPNKYSLIFTNELIDQIKKIISSQINFLNEVDVLDFNTPLEETEFGEKTEGRLLSVGVIWDNCKALKSLIQGGKLKLLENRLKGSIGLVDDAIEEFTEWLENPSIIDDEDPFGLGDDFTDEEDEDEETNKEVLKDIDPQIIEFGEVWNTKIKMIRLLISSLNKSLPSNDELITGKEADEFNKQQNGLIEQIDDLFSTIYINGSLFEIKKIGKNIEKQCLEIIKFVENLNKNDEKKTKWLNIWKEKFLQ</sequence>
<comment type="caution">
    <text evidence="2">The sequence shown here is derived from an EMBL/GenBank/DDBJ whole genome shotgun (WGS) entry which is preliminary data.</text>
</comment>
<dbReference type="FunCoup" id="K0KE85">
    <property type="interactions" value="77"/>
</dbReference>
<gene>
    <name evidence="2" type="ORF">BN7_2968</name>
</gene>
<protein>
    <submittedName>
        <fullName evidence="2">Cyclin-D1-binding protein 1</fullName>
    </submittedName>
</protein>
<dbReference type="InterPro" id="IPR026907">
    <property type="entry name" value="GCIP-like"/>
</dbReference>
<dbReference type="GO" id="GO:0005634">
    <property type="term" value="C:nucleus"/>
    <property type="evidence" value="ECO:0007669"/>
    <property type="project" value="TreeGrafter"/>
</dbReference>
<dbReference type="Gene3D" id="1.20.1420.10">
    <property type="entry name" value="Talin, central domain"/>
    <property type="match status" value="1"/>
</dbReference>
<dbReference type="InterPro" id="IPR049317">
    <property type="entry name" value="GCIP-like_N"/>
</dbReference>
<dbReference type="eggNOG" id="ENOG502QZAU">
    <property type="taxonomic scope" value="Eukaryota"/>
</dbReference>
<dbReference type="Proteomes" id="UP000009328">
    <property type="component" value="Unassembled WGS sequence"/>
</dbReference>
<feature type="domain" description="Cyclin-D1-binding protein 1-like N-terminal" evidence="1">
    <location>
        <begin position="51"/>
        <end position="201"/>
    </location>
</feature>
<dbReference type="Gene3D" id="1.20.1410.10">
    <property type="entry name" value="I/LWEQ domain"/>
    <property type="match status" value="1"/>
</dbReference>
<keyword evidence="3" id="KW-1185">Reference proteome</keyword>
<dbReference type="HOGENOM" id="CLU_067849_0_0_1"/>
<dbReference type="PANTHER" id="PTHR15492:SF1">
    <property type="entry name" value="CYCLIN-D1-BINDING PROTEIN 1"/>
    <property type="match status" value="1"/>
</dbReference>
<dbReference type="Pfam" id="PF13324">
    <property type="entry name" value="GCIP_N"/>
    <property type="match status" value="1"/>
</dbReference>
<evidence type="ECO:0000259" key="1">
    <source>
        <dbReference type="Pfam" id="PF13324"/>
    </source>
</evidence>
<dbReference type="InParanoid" id="K0KE85"/>
<reference evidence="2 3" key="1">
    <citation type="journal article" date="2012" name="Eukaryot. Cell">
        <title>Draft genome sequence of Wickerhamomyces ciferrii NRRL Y-1031 F-60-10.</title>
        <authorList>
            <person name="Schneider J."/>
            <person name="Andrea H."/>
            <person name="Blom J."/>
            <person name="Jaenicke S."/>
            <person name="Ruckert C."/>
            <person name="Schorsch C."/>
            <person name="Szczepanowski R."/>
            <person name="Farwick M."/>
            <person name="Goesmann A."/>
            <person name="Puhler A."/>
            <person name="Schaffer S."/>
            <person name="Tauch A."/>
            <person name="Kohler T."/>
            <person name="Brinkrolf K."/>
        </authorList>
    </citation>
    <scope>NUCLEOTIDE SEQUENCE [LARGE SCALE GENOMIC DNA]</scope>
    <source>
        <strain evidence="3">ATCC 14091 / BCRC 22168 / CBS 111 / JCM 3599 / NBRC 0793 / NRRL Y-1031 F-60-10</strain>
    </source>
</reference>
<evidence type="ECO:0000313" key="2">
    <source>
        <dbReference type="EMBL" id="CCH43420.1"/>
    </source>
</evidence>
<organism evidence="2 3">
    <name type="scientific">Wickerhamomyces ciferrii (strain ATCC 14091 / BCRC 22168 / CBS 111 / JCM 3599 / NBRC 0793 / NRRL Y-1031 F-60-10)</name>
    <name type="common">Yeast</name>
    <name type="synonym">Pichia ciferrii</name>
    <dbReference type="NCBI Taxonomy" id="1206466"/>
    <lineage>
        <taxon>Eukaryota</taxon>
        <taxon>Fungi</taxon>
        <taxon>Dikarya</taxon>
        <taxon>Ascomycota</taxon>
        <taxon>Saccharomycotina</taxon>
        <taxon>Saccharomycetes</taxon>
        <taxon>Phaffomycetales</taxon>
        <taxon>Wickerhamomycetaceae</taxon>
        <taxon>Wickerhamomyces</taxon>
    </lineage>
</organism>